<gene>
    <name evidence="1" type="ORF">N4261_15690</name>
</gene>
<dbReference type="EMBL" id="CP104562">
    <property type="protein sequence ID" value="UXH76487.1"/>
    <property type="molecule type" value="Genomic_DNA"/>
</dbReference>
<dbReference type="RefSeq" id="WP_261756218.1">
    <property type="nucleotide sequence ID" value="NZ_CP104562.2"/>
</dbReference>
<protein>
    <submittedName>
        <fullName evidence="1">Uncharacterized protein</fullName>
    </submittedName>
</protein>
<evidence type="ECO:0000313" key="2">
    <source>
        <dbReference type="Proteomes" id="UP001064933"/>
    </source>
</evidence>
<accession>A0ABY6AUY9</accession>
<reference evidence="1" key="1">
    <citation type="submission" date="2022-10" db="EMBL/GenBank/DDBJ databases">
        <title>Characterization and whole genome sequencing of a new Roseateles species, isolated from fresh water.</title>
        <authorList>
            <person name="Guliayeva D.Y."/>
            <person name="Akhremchuk A.E."/>
            <person name="Sikolenko M.A."/>
            <person name="Valentovich L.N."/>
            <person name="Sidarenka A.V."/>
        </authorList>
    </citation>
    <scope>NUCLEOTIDE SEQUENCE</scope>
    <source>
        <strain evidence="1">BIM B-1768</strain>
    </source>
</reference>
<organism evidence="1 2">
    <name type="scientific">Roseateles amylovorans</name>
    <dbReference type="NCBI Taxonomy" id="2978473"/>
    <lineage>
        <taxon>Bacteria</taxon>
        <taxon>Pseudomonadati</taxon>
        <taxon>Pseudomonadota</taxon>
        <taxon>Betaproteobacteria</taxon>
        <taxon>Burkholderiales</taxon>
        <taxon>Sphaerotilaceae</taxon>
        <taxon>Roseateles</taxon>
    </lineage>
</organism>
<keyword evidence="2" id="KW-1185">Reference proteome</keyword>
<name>A0ABY6AUY9_9BURK</name>
<dbReference type="Proteomes" id="UP001064933">
    <property type="component" value="Chromosome"/>
</dbReference>
<sequence length="67" mass="7765">MAVKFFIGEYRVLWEALTRHQAELERESEATEDEDAQLLVDDKLQKIEDMLRSIAIAAKADWDIDLA</sequence>
<proteinExistence type="predicted"/>
<evidence type="ECO:0000313" key="1">
    <source>
        <dbReference type="EMBL" id="UXH76487.1"/>
    </source>
</evidence>